<dbReference type="Proteomes" id="UP000287651">
    <property type="component" value="Unassembled WGS sequence"/>
</dbReference>
<comment type="caution">
    <text evidence="1">The sequence shown here is derived from an EMBL/GenBank/DDBJ whole genome shotgun (WGS) entry which is preliminary data.</text>
</comment>
<evidence type="ECO:0000313" key="2">
    <source>
        <dbReference type="Proteomes" id="UP000287651"/>
    </source>
</evidence>
<protein>
    <submittedName>
        <fullName evidence="1">Uncharacterized protein</fullName>
    </submittedName>
</protein>
<gene>
    <name evidence="1" type="ORF">B296_00009531</name>
</gene>
<dbReference type="EMBL" id="AMZH03006328">
    <property type="protein sequence ID" value="RRT64103.1"/>
    <property type="molecule type" value="Genomic_DNA"/>
</dbReference>
<accession>A0A426ZJC2</accession>
<reference evidence="1 2" key="1">
    <citation type="journal article" date="2014" name="Agronomy (Basel)">
        <title>A Draft Genome Sequence for Ensete ventricosum, the Drought-Tolerant Tree Against Hunger.</title>
        <authorList>
            <person name="Harrison J."/>
            <person name="Moore K.A."/>
            <person name="Paszkiewicz K."/>
            <person name="Jones T."/>
            <person name="Grant M."/>
            <person name="Ambacheew D."/>
            <person name="Muzemil S."/>
            <person name="Studholme D.J."/>
        </authorList>
    </citation>
    <scope>NUCLEOTIDE SEQUENCE [LARGE SCALE GENOMIC DNA]</scope>
</reference>
<organism evidence="1 2">
    <name type="scientific">Ensete ventricosum</name>
    <name type="common">Abyssinian banana</name>
    <name type="synonym">Musa ensete</name>
    <dbReference type="NCBI Taxonomy" id="4639"/>
    <lineage>
        <taxon>Eukaryota</taxon>
        <taxon>Viridiplantae</taxon>
        <taxon>Streptophyta</taxon>
        <taxon>Embryophyta</taxon>
        <taxon>Tracheophyta</taxon>
        <taxon>Spermatophyta</taxon>
        <taxon>Magnoliopsida</taxon>
        <taxon>Liliopsida</taxon>
        <taxon>Zingiberales</taxon>
        <taxon>Musaceae</taxon>
        <taxon>Ensete</taxon>
    </lineage>
</organism>
<sequence length="140" mass="15096">MPPFTTRHATSRAQESICCPAKATPSADKPRTELRGCSHMLGKARNAYSTSQGKQTMAVDSMSTPRCPVLVGSAAAVDRLDRIQNIKCSCDVPLCLPLASSSYHFTLNNKLRCCALMLLLFPFVLVHEQGLVQSAGNIDG</sequence>
<proteinExistence type="predicted"/>
<evidence type="ECO:0000313" key="1">
    <source>
        <dbReference type="EMBL" id="RRT64103.1"/>
    </source>
</evidence>
<name>A0A426ZJC2_ENSVE</name>
<dbReference type="AlphaFoldDB" id="A0A426ZJC2"/>